<dbReference type="InterPro" id="IPR002575">
    <property type="entry name" value="Aminoglycoside_PTrfase"/>
</dbReference>
<comment type="caution">
    <text evidence="2">The sequence shown here is derived from an EMBL/GenBank/DDBJ whole genome shotgun (WGS) entry which is preliminary data.</text>
</comment>
<dbReference type="SUPFAM" id="SSF56112">
    <property type="entry name" value="Protein kinase-like (PK-like)"/>
    <property type="match status" value="1"/>
</dbReference>
<sequence>MAVAALRGLLPPEGFARLTPLGGFEARVYTDGERVYKVYKPQEAHLAALEAKRMARAGLGSFVLGVAEVEGQGVLIARRFPGRPFTPEAFTPKTLAALAHLFLSLHRLPEPGWVTREELLLRLERFAESLSGEPEAQELLRLLRREVDLAAGAERRFCHRDAWAGNLLLKEPGAEGLEVMLVDWVRSGGDDPARDLALLKTGSLDLLGEGAAREALFRMARLYPKEVRERLAFYVPLTYLHDLHWFRTKDPAGFPEALREKLPRAASFLQDCFPGKGGAC</sequence>
<dbReference type="InterPro" id="IPR052077">
    <property type="entry name" value="CcrZ_PhaseVar_Mediator"/>
</dbReference>
<evidence type="ECO:0000313" key="2">
    <source>
        <dbReference type="EMBL" id="HEH82611.1"/>
    </source>
</evidence>
<keyword evidence="2" id="KW-0808">Transferase</keyword>
<dbReference type="PANTHER" id="PTHR40086">
    <property type="entry name" value="PHOSPHOTRANSFERASE YTMP-RELATED"/>
    <property type="match status" value="1"/>
</dbReference>
<dbReference type="GO" id="GO:0016740">
    <property type="term" value="F:transferase activity"/>
    <property type="evidence" value="ECO:0007669"/>
    <property type="project" value="UniProtKB-KW"/>
</dbReference>
<dbReference type="Gene3D" id="3.90.1200.10">
    <property type="match status" value="1"/>
</dbReference>
<feature type="domain" description="Aminoglycoside phosphotransferase" evidence="1">
    <location>
        <begin position="28"/>
        <end position="226"/>
    </location>
</feature>
<evidence type="ECO:0000259" key="1">
    <source>
        <dbReference type="Pfam" id="PF01636"/>
    </source>
</evidence>
<reference evidence="2" key="1">
    <citation type="journal article" date="2020" name="mSystems">
        <title>Genome- and Community-Level Interaction Insights into Carbon Utilization and Element Cycling Functions of Hydrothermarchaeota in Hydrothermal Sediment.</title>
        <authorList>
            <person name="Zhou Z."/>
            <person name="Liu Y."/>
            <person name="Xu W."/>
            <person name="Pan J."/>
            <person name="Luo Z.H."/>
            <person name="Li M."/>
        </authorList>
    </citation>
    <scope>NUCLEOTIDE SEQUENCE [LARGE SCALE GENOMIC DNA]</scope>
    <source>
        <strain evidence="3">SpSt-189</strain>
        <strain evidence="2">SpSt-246</strain>
    </source>
</reference>
<name>A0A7C2GFZ1_9DEIN</name>
<accession>A0A7C2GFZ1</accession>
<dbReference type="PANTHER" id="PTHR40086:SF1">
    <property type="entry name" value="CELL CYCLE REGULATOR CCRZ"/>
    <property type="match status" value="1"/>
</dbReference>
<gene>
    <name evidence="3" type="ORF">ENP09_04330</name>
    <name evidence="2" type="ORF">ENP73_06450</name>
</gene>
<dbReference type="Pfam" id="PF01636">
    <property type="entry name" value="APH"/>
    <property type="match status" value="1"/>
</dbReference>
<dbReference type="InterPro" id="IPR011009">
    <property type="entry name" value="Kinase-like_dom_sf"/>
</dbReference>
<dbReference type="EMBL" id="DSKL01000248">
    <property type="protein sequence ID" value="HEH82611.1"/>
    <property type="molecule type" value="Genomic_DNA"/>
</dbReference>
<protein>
    <submittedName>
        <fullName evidence="2">Aminoglycoside phosphotransferase</fullName>
    </submittedName>
</protein>
<dbReference type="EMBL" id="DSHZ01000216">
    <property type="protein sequence ID" value="HEO42103.1"/>
    <property type="molecule type" value="Genomic_DNA"/>
</dbReference>
<organism evidence="2">
    <name type="scientific">Thermus islandicus</name>
    <dbReference type="NCBI Taxonomy" id="540988"/>
    <lineage>
        <taxon>Bacteria</taxon>
        <taxon>Thermotogati</taxon>
        <taxon>Deinococcota</taxon>
        <taxon>Deinococci</taxon>
        <taxon>Thermales</taxon>
        <taxon>Thermaceae</taxon>
        <taxon>Thermus</taxon>
    </lineage>
</organism>
<dbReference type="AlphaFoldDB" id="A0A7C2GFZ1"/>
<evidence type="ECO:0000313" key="3">
    <source>
        <dbReference type="EMBL" id="HEO42103.1"/>
    </source>
</evidence>
<proteinExistence type="predicted"/>